<evidence type="ECO:0000313" key="2">
    <source>
        <dbReference type="Proteomes" id="UP000289738"/>
    </source>
</evidence>
<reference evidence="1 2" key="1">
    <citation type="submission" date="2019-01" db="EMBL/GenBank/DDBJ databases">
        <title>Sequencing of cultivated peanut Arachis hypogaea provides insights into genome evolution and oil improvement.</title>
        <authorList>
            <person name="Chen X."/>
        </authorList>
    </citation>
    <scope>NUCLEOTIDE SEQUENCE [LARGE SCALE GENOMIC DNA]</scope>
    <source>
        <strain evidence="2">cv. Fuhuasheng</strain>
        <tissue evidence="1">Leaves</tissue>
    </source>
</reference>
<dbReference type="AlphaFoldDB" id="A0A444XL74"/>
<name>A0A444XL74_ARAHY</name>
<comment type="caution">
    <text evidence="1">The sequence shown here is derived from an EMBL/GenBank/DDBJ whole genome shotgun (WGS) entry which is preliminary data.</text>
</comment>
<dbReference type="Proteomes" id="UP000289738">
    <property type="component" value="Chromosome B09"/>
</dbReference>
<dbReference type="EMBL" id="SDMP01000019">
    <property type="protein sequence ID" value="RYQ90439.1"/>
    <property type="molecule type" value="Genomic_DNA"/>
</dbReference>
<gene>
    <name evidence="1" type="ORF">Ahy_B09g096539</name>
</gene>
<accession>A0A444XL74</accession>
<proteinExistence type="predicted"/>
<sequence length="49" mass="5710">MSCTRFIYESFSYNMNNVQCMEIFLCGYWVGPDDDDGWGFVEAVINQIT</sequence>
<evidence type="ECO:0000313" key="1">
    <source>
        <dbReference type="EMBL" id="RYQ90439.1"/>
    </source>
</evidence>
<keyword evidence="2" id="KW-1185">Reference proteome</keyword>
<organism evidence="1 2">
    <name type="scientific">Arachis hypogaea</name>
    <name type="common">Peanut</name>
    <dbReference type="NCBI Taxonomy" id="3818"/>
    <lineage>
        <taxon>Eukaryota</taxon>
        <taxon>Viridiplantae</taxon>
        <taxon>Streptophyta</taxon>
        <taxon>Embryophyta</taxon>
        <taxon>Tracheophyta</taxon>
        <taxon>Spermatophyta</taxon>
        <taxon>Magnoliopsida</taxon>
        <taxon>eudicotyledons</taxon>
        <taxon>Gunneridae</taxon>
        <taxon>Pentapetalae</taxon>
        <taxon>rosids</taxon>
        <taxon>fabids</taxon>
        <taxon>Fabales</taxon>
        <taxon>Fabaceae</taxon>
        <taxon>Papilionoideae</taxon>
        <taxon>50 kb inversion clade</taxon>
        <taxon>dalbergioids sensu lato</taxon>
        <taxon>Dalbergieae</taxon>
        <taxon>Pterocarpus clade</taxon>
        <taxon>Arachis</taxon>
    </lineage>
</organism>
<protein>
    <submittedName>
        <fullName evidence="1">Uncharacterized protein</fullName>
    </submittedName>
</protein>